<proteinExistence type="predicted"/>
<evidence type="ECO:0000259" key="8">
    <source>
        <dbReference type="PROSITE" id="PS50089"/>
    </source>
</evidence>
<evidence type="ECO:0000256" key="5">
    <source>
        <dbReference type="ARBA" id="ARBA00022833"/>
    </source>
</evidence>
<dbReference type="Pfam" id="PF13639">
    <property type="entry name" value="zf-RING_2"/>
    <property type="match status" value="1"/>
</dbReference>
<evidence type="ECO:0000313" key="10">
    <source>
        <dbReference type="Proteomes" id="UP001152484"/>
    </source>
</evidence>
<dbReference type="EC" id="2.3.2.27" evidence="2"/>
<comment type="catalytic activity">
    <reaction evidence="1">
        <text>S-ubiquitinyl-[E2 ubiquitin-conjugating enzyme]-L-cysteine + [acceptor protein]-L-lysine = [E2 ubiquitin-conjugating enzyme]-L-cysteine + N(6)-ubiquitinyl-[acceptor protein]-L-lysine.</text>
        <dbReference type="EC" id="2.3.2.27"/>
    </reaction>
</comment>
<evidence type="ECO:0000256" key="6">
    <source>
        <dbReference type="PROSITE-ProRule" id="PRU00175"/>
    </source>
</evidence>
<dbReference type="PANTHER" id="PTHR15710:SF18">
    <property type="entry name" value="RING-TYPE E3 UBIQUITIN TRANSFERASE"/>
    <property type="match status" value="1"/>
</dbReference>
<dbReference type="SUPFAM" id="SSF57850">
    <property type="entry name" value="RING/U-box"/>
    <property type="match status" value="1"/>
</dbReference>
<keyword evidence="3" id="KW-0479">Metal-binding</keyword>
<keyword evidence="7" id="KW-1133">Transmembrane helix</keyword>
<dbReference type="GO" id="GO:0005737">
    <property type="term" value="C:cytoplasm"/>
    <property type="evidence" value="ECO:0007669"/>
    <property type="project" value="TreeGrafter"/>
</dbReference>
<dbReference type="PROSITE" id="PS50089">
    <property type="entry name" value="ZF_RING_2"/>
    <property type="match status" value="1"/>
</dbReference>
<evidence type="ECO:0000256" key="7">
    <source>
        <dbReference type="SAM" id="Phobius"/>
    </source>
</evidence>
<evidence type="ECO:0000256" key="1">
    <source>
        <dbReference type="ARBA" id="ARBA00000900"/>
    </source>
</evidence>
<keyword evidence="7" id="KW-0472">Membrane</keyword>
<feature type="transmembrane region" description="Helical" evidence="7">
    <location>
        <begin position="282"/>
        <end position="303"/>
    </location>
</feature>
<evidence type="ECO:0000256" key="3">
    <source>
        <dbReference type="ARBA" id="ARBA00022723"/>
    </source>
</evidence>
<dbReference type="OrthoDB" id="8062037at2759"/>
<dbReference type="Gene3D" id="3.30.40.10">
    <property type="entry name" value="Zinc/RING finger domain, C3HC4 (zinc finger)"/>
    <property type="match status" value="1"/>
</dbReference>
<dbReference type="InterPro" id="IPR001841">
    <property type="entry name" value="Znf_RING"/>
</dbReference>
<dbReference type="SMART" id="SM00184">
    <property type="entry name" value="RING"/>
    <property type="match status" value="1"/>
</dbReference>
<sequence length="306" mass="34810">MDDEGNNGRLNYWCNSCQKIISFSSSSERVICPTDPNHTLARFTPLVRDDGQRLYWCSICRTHLLLTSAFANTFTCTRCANPICQIRGLTVYRQGRFGVIMDPPDSYHDLHPRLPLVEHIILDHNDGEALSIGAFPPARPEAAPEPVIAAIPTVKISESHLAADDSAHCTVCLEAFEVGVEVRELRCKHFYHNDCILPWLRSTNSCPICRRETTLIGILEHKYEREGGGINWIMMMRRRLSDYLGSFVARLKRRFCDYLGSVVTRLKRRFCEPWLLGRHIHLLVNSVVICSISGHLIIIIIIVNLI</sequence>
<dbReference type="GO" id="GO:0061630">
    <property type="term" value="F:ubiquitin protein ligase activity"/>
    <property type="evidence" value="ECO:0007669"/>
    <property type="project" value="UniProtKB-EC"/>
</dbReference>
<dbReference type="AlphaFoldDB" id="A0A9P0Z0P2"/>
<comment type="caution">
    <text evidence="9">The sequence shown here is derived from an EMBL/GenBank/DDBJ whole genome shotgun (WGS) entry which is preliminary data.</text>
</comment>
<organism evidence="9 10">
    <name type="scientific">Cuscuta europaea</name>
    <name type="common">European dodder</name>
    <dbReference type="NCBI Taxonomy" id="41803"/>
    <lineage>
        <taxon>Eukaryota</taxon>
        <taxon>Viridiplantae</taxon>
        <taxon>Streptophyta</taxon>
        <taxon>Embryophyta</taxon>
        <taxon>Tracheophyta</taxon>
        <taxon>Spermatophyta</taxon>
        <taxon>Magnoliopsida</taxon>
        <taxon>eudicotyledons</taxon>
        <taxon>Gunneridae</taxon>
        <taxon>Pentapetalae</taxon>
        <taxon>asterids</taxon>
        <taxon>lamiids</taxon>
        <taxon>Solanales</taxon>
        <taxon>Convolvulaceae</taxon>
        <taxon>Cuscuteae</taxon>
        <taxon>Cuscuta</taxon>
        <taxon>Cuscuta subgen. Cuscuta</taxon>
    </lineage>
</organism>
<keyword evidence="7" id="KW-0812">Transmembrane</keyword>
<evidence type="ECO:0000256" key="2">
    <source>
        <dbReference type="ARBA" id="ARBA00012483"/>
    </source>
</evidence>
<keyword evidence="5" id="KW-0862">Zinc</keyword>
<feature type="domain" description="RING-type" evidence="8">
    <location>
        <begin position="169"/>
        <end position="210"/>
    </location>
</feature>
<evidence type="ECO:0000256" key="4">
    <source>
        <dbReference type="ARBA" id="ARBA00022771"/>
    </source>
</evidence>
<protein>
    <recommendedName>
        <fullName evidence="2">RING-type E3 ubiquitin transferase</fullName>
        <ecNumber evidence="2">2.3.2.27</ecNumber>
    </recommendedName>
</protein>
<dbReference type="GO" id="GO:0016567">
    <property type="term" value="P:protein ubiquitination"/>
    <property type="evidence" value="ECO:0007669"/>
    <property type="project" value="TreeGrafter"/>
</dbReference>
<reference evidence="9" key="1">
    <citation type="submission" date="2022-07" db="EMBL/GenBank/DDBJ databases">
        <authorList>
            <person name="Macas J."/>
            <person name="Novak P."/>
            <person name="Neumann P."/>
        </authorList>
    </citation>
    <scope>NUCLEOTIDE SEQUENCE</scope>
</reference>
<keyword evidence="10" id="KW-1185">Reference proteome</keyword>
<name>A0A9P0Z0P2_CUSEU</name>
<gene>
    <name evidence="9" type="ORF">CEURO_LOCUS8300</name>
</gene>
<accession>A0A9P0Z0P2</accession>
<dbReference type="PANTHER" id="PTHR15710">
    <property type="entry name" value="E3 UBIQUITIN-PROTEIN LIGASE PRAJA"/>
    <property type="match status" value="1"/>
</dbReference>
<dbReference type="GO" id="GO:0008270">
    <property type="term" value="F:zinc ion binding"/>
    <property type="evidence" value="ECO:0007669"/>
    <property type="project" value="UniProtKB-KW"/>
</dbReference>
<dbReference type="Proteomes" id="UP001152484">
    <property type="component" value="Unassembled WGS sequence"/>
</dbReference>
<dbReference type="InterPro" id="IPR013083">
    <property type="entry name" value="Znf_RING/FYVE/PHD"/>
</dbReference>
<keyword evidence="4 6" id="KW-0863">Zinc-finger</keyword>
<evidence type="ECO:0000313" key="9">
    <source>
        <dbReference type="EMBL" id="CAH9082484.1"/>
    </source>
</evidence>
<dbReference type="EMBL" id="CAMAPE010000015">
    <property type="protein sequence ID" value="CAH9082484.1"/>
    <property type="molecule type" value="Genomic_DNA"/>
</dbReference>